<dbReference type="InterPro" id="IPR014729">
    <property type="entry name" value="Rossmann-like_a/b/a_fold"/>
</dbReference>
<dbReference type="EMBL" id="FNIV01000006">
    <property type="protein sequence ID" value="SDO45655.1"/>
    <property type="molecule type" value="Genomic_DNA"/>
</dbReference>
<feature type="binding site" evidence="7">
    <location>
        <position position="116"/>
    </location>
    <ligand>
        <name>Zn(2+)</name>
        <dbReference type="ChEBI" id="CHEBI:29105"/>
    </ligand>
</feature>
<keyword evidence="4 7" id="KW-0862">Zinc</keyword>
<dbReference type="GO" id="GO:0008270">
    <property type="term" value="F:zinc ion binding"/>
    <property type="evidence" value="ECO:0007669"/>
    <property type="project" value="UniProtKB-UniRule"/>
</dbReference>
<keyword evidence="6 7" id="KW-0030">Aminoacyl-tRNA synthetase</keyword>
<evidence type="ECO:0000313" key="11">
    <source>
        <dbReference type="Proteomes" id="UP000199075"/>
    </source>
</evidence>
<evidence type="ECO:0000256" key="4">
    <source>
        <dbReference type="ARBA" id="ARBA00022833"/>
    </source>
</evidence>
<feature type="binding site" evidence="7">
    <location>
        <position position="101"/>
    </location>
    <ligand>
        <name>Zn(2+)</name>
        <dbReference type="ChEBI" id="CHEBI:29105"/>
    </ligand>
</feature>
<gene>
    <name evidence="7" type="primary">gluQ</name>
    <name evidence="10" type="ORF">SAMN04487957_106195</name>
</gene>
<feature type="short sequence motif" description="'KMSKS' region" evidence="7">
    <location>
        <begin position="227"/>
        <end position="231"/>
    </location>
</feature>
<keyword evidence="5 7" id="KW-0067">ATP-binding</keyword>
<organism evidence="10 11">
    <name type="scientific">Halomonas shengliensis</name>
    <dbReference type="NCBI Taxonomy" id="419597"/>
    <lineage>
        <taxon>Bacteria</taxon>
        <taxon>Pseudomonadati</taxon>
        <taxon>Pseudomonadota</taxon>
        <taxon>Gammaproteobacteria</taxon>
        <taxon>Oceanospirillales</taxon>
        <taxon>Halomonadaceae</taxon>
        <taxon>Halomonas</taxon>
    </lineage>
</organism>
<dbReference type="AlphaFoldDB" id="A0A1H0JPD0"/>
<feature type="binding site" evidence="7">
    <location>
        <position position="112"/>
    </location>
    <ligand>
        <name>Zn(2+)</name>
        <dbReference type="ChEBI" id="CHEBI:29105"/>
    </ligand>
</feature>
<comment type="cofactor">
    <cofactor evidence="7">
        <name>Zn(2+)</name>
        <dbReference type="ChEBI" id="CHEBI:29105"/>
    </cofactor>
    <text evidence="7">Binds 1 zinc ion per subunit.</text>
</comment>
<comment type="similarity">
    <text evidence="7">Belongs to the class-I aminoacyl-tRNA synthetase family. GluQ subfamily.</text>
</comment>
<dbReference type="GO" id="GO:0005524">
    <property type="term" value="F:ATP binding"/>
    <property type="evidence" value="ECO:0007669"/>
    <property type="project" value="UniProtKB-KW"/>
</dbReference>
<proteinExistence type="inferred from homology"/>
<name>A0A1H0JPD0_9GAMM</name>
<dbReference type="NCBIfam" id="TIGR03838">
    <property type="entry name" value="queuosine_YadB"/>
    <property type="match status" value="1"/>
</dbReference>
<dbReference type="OrthoDB" id="9807503at2"/>
<dbReference type="FunFam" id="3.40.50.620:FF:000093">
    <property type="entry name" value="Glutamyl-Q tRNA(Asp) synthetase"/>
    <property type="match status" value="1"/>
</dbReference>
<evidence type="ECO:0000259" key="9">
    <source>
        <dbReference type="Pfam" id="PF00749"/>
    </source>
</evidence>
<dbReference type="PRINTS" id="PR00987">
    <property type="entry name" value="TRNASYNTHGLU"/>
</dbReference>
<comment type="function">
    <text evidence="7">Catalyzes the tRNA-independent activation of glutamate in presence of ATP and the subsequent transfer of glutamate onto a tRNA(Asp). Glutamate is transferred on the 2-amino-5-(4,5-dihydroxy-2-cyclopenten-1-yl) moiety of the queuosine in the wobble position of the QUC anticodon.</text>
</comment>
<dbReference type="InterPro" id="IPR049940">
    <property type="entry name" value="GluQ/Sye"/>
</dbReference>
<evidence type="ECO:0000256" key="7">
    <source>
        <dbReference type="HAMAP-Rule" id="MF_01428"/>
    </source>
</evidence>
<sequence>MSRYRGRFAPTPSGPLHFGSLVAALASFLDARHAGGEWRLRIEDIDPPRCPAGAADAIQRQLEAFGLHWDGPVLWQHDRDDAYQAALERLIDQGLAYPCSCSRKQWRDYPIYPGWCREGVREPGKPVAWRLRSDLGLRPVTWEDRLFGHQCFDPATLGDVVLRRKDGLWAYQLAVVVDDADQGITDVVRGLDLLDNTPWQRQLQHALGYPEPRYLHLPLIVGENGQKLSKQNLAPALPTDDEAVRPLLHAALTALDQAPPAGLASAPVVEQLAQAVAAWSVARLQPHRERPLAAPT</sequence>
<evidence type="ECO:0000256" key="1">
    <source>
        <dbReference type="ARBA" id="ARBA00022598"/>
    </source>
</evidence>
<evidence type="ECO:0000256" key="3">
    <source>
        <dbReference type="ARBA" id="ARBA00022741"/>
    </source>
</evidence>
<dbReference type="NCBIfam" id="NF004314">
    <property type="entry name" value="PRK05710.1-3"/>
    <property type="match status" value="1"/>
</dbReference>
<dbReference type="STRING" id="419597.SAMN04487957_106195"/>
<keyword evidence="3 7" id="KW-0547">Nucleotide-binding</keyword>
<dbReference type="SUPFAM" id="SSF52374">
    <property type="entry name" value="Nucleotidylyl transferase"/>
    <property type="match status" value="1"/>
</dbReference>
<evidence type="ECO:0000313" key="10">
    <source>
        <dbReference type="EMBL" id="SDO45655.1"/>
    </source>
</evidence>
<dbReference type="EC" id="6.1.1.-" evidence="7"/>
<evidence type="ECO:0000256" key="6">
    <source>
        <dbReference type="ARBA" id="ARBA00023146"/>
    </source>
</evidence>
<dbReference type="HAMAP" id="MF_01428">
    <property type="entry name" value="Glu_Q_tRNA_synth"/>
    <property type="match status" value="1"/>
</dbReference>
<dbReference type="GO" id="GO:0006400">
    <property type="term" value="P:tRNA modification"/>
    <property type="evidence" value="ECO:0007669"/>
    <property type="project" value="InterPro"/>
</dbReference>
<feature type="binding site" evidence="7">
    <location>
        <position position="171"/>
    </location>
    <ligand>
        <name>L-glutamate</name>
        <dbReference type="ChEBI" id="CHEBI:29985"/>
    </ligand>
</feature>
<dbReference type="Gene3D" id="3.40.50.620">
    <property type="entry name" value="HUPs"/>
    <property type="match status" value="1"/>
</dbReference>
<keyword evidence="8" id="KW-0648">Protein biosynthesis</keyword>
<feature type="binding site" evidence="7">
    <location>
        <position position="43"/>
    </location>
    <ligand>
        <name>L-glutamate</name>
        <dbReference type="ChEBI" id="CHEBI:29985"/>
    </ligand>
</feature>
<protein>
    <recommendedName>
        <fullName evidence="7">Glutamyl-Q tRNA(Asp) synthetase</fullName>
        <shortName evidence="7">Glu-Q-RSs</shortName>
        <ecNumber evidence="7">6.1.1.-</ecNumber>
    </recommendedName>
</protein>
<keyword evidence="2 7" id="KW-0479">Metal-binding</keyword>
<dbReference type="PANTHER" id="PTHR43311:SF1">
    <property type="entry name" value="GLUTAMYL-Q TRNA(ASP) SYNTHETASE"/>
    <property type="match status" value="1"/>
</dbReference>
<feature type="binding site" evidence="7">
    <location>
        <begin position="7"/>
        <end position="11"/>
    </location>
    <ligand>
        <name>L-glutamate</name>
        <dbReference type="ChEBI" id="CHEBI:29985"/>
    </ligand>
</feature>
<feature type="short sequence motif" description="'HIGH' region" evidence="7">
    <location>
        <begin position="10"/>
        <end position="20"/>
    </location>
</feature>
<dbReference type="GO" id="GO:0005829">
    <property type="term" value="C:cytosol"/>
    <property type="evidence" value="ECO:0007669"/>
    <property type="project" value="TreeGrafter"/>
</dbReference>
<evidence type="ECO:0000256" key="8">
    <source>
        <dbReference type="RuleBase" id="RU363037"/>
    </source>
</evidence>
<feature type="binding site" evidence="7">
    <location>
        <position position="189"/>
    </location>
    <ligand>
        <name>L-glutamate</name>
        <dbReference type="ChEBI" id="CHEBI:29985"/>
    </ligand>
</feature>
<dbReference type="GO" id="GO:0004818">
    <property type="term" value="F:glutamate-tRNA ligase activity"/>
    <property type="evidence" value="ECO:0007669"/>
    <property type="project" value="TreeGrafter"/>
</dbReference>
<feature type="binding site" evidence="7">
    <location>
        <position position="230"/>
    </location>
    <ligand>
        <name>ATP</name>
        <dbReference type="ChEBI" id="CHEBI:30616"/>
    </ligand>
</feature>
<accession>A0A1H0JPD0</accession>
<dbReference type="InterPro" id="IPR020058">
    <property type="entry name" value="Glu/Gln-tRNA-synth_Ib_cat-dom"/>
</dbReference>
<dbReference type="RefSeq" id="WP_089679284.1">
    <property type="nucleotide sequence ID" value="NZ_FNIV01000006.1"/>
</dbReference>
<reference evidence="11" key="1">
    <citation type="submission" date="2016-10" db="EMBL/GenBank/DDBJ databases">
        <authorList>
            <person name="Varghese N."/>
            <person name="Submissions S."/>
        </authorList>
    </citation>
    <scope>NUCLEOTIDE SEQUENCE [LARGE SCALE GENOMIC DNA]</scope>
    <source>
        <strain evidence="11">CGMCC 1.6444</strain>
    </source>
</reference>
<dbReference type="Proteomes" id="UP000199075">
    <property type="component" value="Unassembled WGS sequence"/>
</dbReference>
<dbReference type="InterPro" id="IPR000924">
    <property type="entry name" value="Glu/Gln-tRNA-synth"/>
</dbReference>
<evidence type="ECO:0000256" key="2">
    <source>
        <dbReference type="ARBA" id="ARBA00022723"/>
    </source>
</evidence>
<feature type="domain" description="Glutamyl/glutaminyl-tRNA synthetase class Ib catalytic" evidence="9">
    <location>
        <begin position="5"/>
        <end position="107"/>
    </location>
</feature>
<dbReference type="PANTHER" id="PTHR43311">
    <property type="entry name" value="GLUTAMATE--TRNA LIGASE"/>
    <property type="match status" value="1"/>
</dbReference>
<evidence type="ECO:0000256" key="5">
    <source>
        <dbReference type="ARBA" id="ARBA00022840"/>
    </source>
</evidence>
<feature type="domain" description="Glutamyl/glutaminyl-tRNA synthetase class Ib catalytic" evidence="9">
    <location>
        <begin position="122"/>
        <end position="234"/>
    </location>
</feature>
<dbReference type="InterPro" id="IPR022380">
    <property type="entry name" value="Glu-Q_tRNA(Asp)_Synthase"/>
</dbReference>
<keyword evidence="1 7" id="KW-0436">Ligase</keyword>
<dbReference type="Pfam" id="PF00749">
    <property type="entry name" value="tRNA-synt_1c"/>
    <property type="match status" value="2"/>
</dbReference>
<dbReference type="GO" id="GO:0006424">
    <property type="term" value="P:glutamyl-tRNA aminoacylation"/>
    <property type="evidence" value="ECO:0007669"/>
    <property type="project" value="InterPro"/>
</dbReference>
<feature type="binding site" evidence="7">
    <location>
        <position position="99"/>
    </location>
    <ligand>
        <name>Zn(2+)</name>
        <dbReference type="ChEBI" id="CHEBI:29105"/>
    </ligand>
</feature>
<keyword evidence="11" id="KW-1185">Reference proteome</keyword>